<dbReference type="EMBL" id="JAMRDG010000001">
    <property type="protein sequence ID" value="KAJ3705329.1"/>
    <property type="molecule type" value="Genomic_DNA"/>
</dbReference>
<dbReference type="PROSITE" id="PS50008">
    <property type="entry name" value="PIPLC_Y_DOMAIN"/>
    <property type="match status" value="1"/>
</dbReference>
<dbReference type="Pfam" id="PF24758">
    <property type="entry name" value="LRR_At5g56370"/>
    <property type="match status" value="1"/>
</dbReference>
<evidence type="ECO:0000259" key="3">
    <source>
        <dbReference type="PROSITE" id="PS50181"/>
    </source>
</evidence>
<dbReference type="Proteomes" id="UP001210211">
    <property type="component" value="Unassembled WGS sequence"/>
</dbReference>
<evidence type="ECO:0000259" key="2">
    <source>
        <dbReference type="PROSITE" id="PS50008"/>
    </source>
</evidence>
<dbReference type="PANTHER" id="PTHR34223">
    <property type="entry name" value="OS11G0201299 PROTEIN"/>
    <property type="match status" value="1"/>
</dbReference>
<dbReference type="InterPro" id="IPR001711">
    <property type="entry name" value="PLipase_C_Pinositol-sp_Y"/>
</dbReference>
<dbReference type="InterPro" id="IPR036047">
    <property type="entry name" value="F-box-like_dom_sf"/>
</dbReference>
<accession>A0AAD5ZWS5</accession>
<dbReference type="InterPro" id="IPR053781">
    <property type="entry name" value="F-box_AtFBL13-like"/>
</dbReference>
<dbReference type="InterPro" id="IPR053197">
    <property type="entry name" value="F-box_SCFL_complex_component"/>
</dbReference>
<evidence type="ECO:0000313" key="5">
    <source>
        <dbReference type="Proteomes" id="UP001210211"/>
    </source>
</evidence>
<feature type="region of interest" description="Disordered" evidence="1">
    <location>
        <begin position="383"/>
        <end position="435"/>
    </location>
</feature>
<dbReference type="CDD" id="cd22160">
    <property type="entry name" value="F-box_AtFBL13-like"/>
    <property type="match status" value="1"/>
</dbReference>
<dbReference type="PANTHER" id="PTHR34223:SF51">
    <property type="entry name" value="OS06G0556300 PROTEIN"/>
    <property type="match status" value="1"/>
</dbReference>
<feature type="compositionally biased region" description="Polar residues" evidence="1">
    <location>
        <begin position="383"/>
        <end position="398"/>
    </location>
</feature>
<comment type="caution">
    <text evidence="4">The sequence shown here is derived from an EMBL/GenBank/DDBJ whole genome shotgun (WGS) entry which is preliminary data.</text>
</comment>
<feature type="domain" description="PI-PLC Y-box" evidence="2">
    <location>
        <begin position="11"/>
        <end position="90"/>
    </location>
</feature>
<gene>
    <name evidence="4" type="ORF">LUZ61_009034</name>
</gene>
<dbReference type="InterPro" id="IPR055411">
    <property type="entry name" value="LRR_FXL15/At3g58940/PEG3-like"/>
</dbReference>
<dbReference type="GO" id="GO:0035556">
    <property type="term" value="P:intracellular signal transduction"/>
    <property type="evidence" value="ECO:0007669"/>
    <property type="project" value="InterPro"/>
</dbReference>
<proteinExistence type="predicted"/>
<dbReference type="SUPFAM" id="SSF81383">
    <property type="entry name" value="F-box domain"/>
    <property type="match status" value="1"/>
</dbReference>
<dbReference type="InterPro" id="IPR001810">
    <property type="entry name" value="F-box_dom"/>
</dbReference>
<evidence type="ECO:0008006" key="6">
    <source>
        <dbReference type="Google" id="ProtNLM"/>
    </source>
</evidence>
<organism evidence="4 5">
    <name type="scientific">Rhynchospora tenuis</name>
    <dbReference type="NCBI Taxonomy" id="198213"/>
    <lineage>
        <taxon>Eukaryota</taxon>
        <taxon>Viridiplantae</taxon>
        <taxon>Streptophyta</taxon>
        <taxon>Embryophyta</taxon>
        <taxon>Tracheophyta</taxon>
        <taxon>Spermatophyta</taxon>
        <taxon>Magnoliopsida</taxon>
        <taxon>Liliopsida</taxon>
        <taxon>Poales</taxon>
        <taxon>Cyperaceae</taxon>
        <taxon>Cyperoideae</taxon>
        <taxon>Rhynchosporeae</taxon>
        <taxon>Rhynchospora</taxon>
    </lineage>
</organism>
<reference evidence="4 5" key="1">
    <citation type="journal article" date="2022" name="Cell">
        <title>Repeat-based holocentromeres influence genome architecture and karyotype evolution.</title>
        <authorList>
            <person name="Hofstatter P.G."/>
            <person name="Thangavel G."/>
            <person name="Lux T."/>
            <person name="Neumann P."/>
            <person name="Vondrak T."/>
            <person name="Novak P."/>
            <person name="Zhang M."/>
            <person name="Costa L."/>
            <person name="Castellani M."/>
            <person name="Scott A."/>
            <person name="Toegelov H."/>
            <person name="Fuchs J."/>
            <person name="Mata-Sucre Y."/>
            <person name="Dias Y."/>
            <person name="Vanzela A.L.L."/>
            <person name="Huettel B."/>
            <person name="Almeida C.C.S."/>
            <person name="Simkova H."/>
            <person name="Souza G."/>
            <person name="Pedrosa-Harand A."/>
            <person name="Macas J."/>
            <person name="Mayer K.F.X."/>
            <person name="Houben A."/>
            <person name="Marques A."/>
        </authorList>
    </citation>
    <scope>NUCLEOTIDE SEQUENCE [LARGE SCALE GENOMIC DNA]</scope>
    <source>
        <strain evidence="4">RhyTen1mFocal</strain>
    </source>
</reference>
<dbReference type="GO" id="GO:0004435">
    <property type="term" value="F:phosphatidylinositol-4,5-bisphosphate phospholipase C activity"/>
    <property type="evidence" value="ECO:0007669"/>
    <property type="project" value="InterPro"/>
</dbReference>
<dbReference type="PROSITE" id="PS50181">
    <property type="entry name" value="FBOX"/>
    <property type="match status" value="1"/>
</dbReference>
<dbReference type="GO" id="GO:0006629">
    <property type="term" value="P:lipid metabolic process"/>
    <property type="evidence" value="ECO:0007669"/>
    <property type="project" value="InterPro"/>
</dbReference>
<evidence type="ECO:0000256" key="1">
    <source>
        <dbReference type="SAM" id="MobiDB-lite"/>
    </source>
</evidence>
<protein>
    <recommendedName>
        <fullName evidence="6">F-box domain-containing protein</fullName>
    </recommendedName>
</protein>
<sequence>MERGTTSDPKRTTGFESFDYISNMPDPILHRILSLLETHEAVQTCILSKRWTTLWTSLSSLSFNVLHFYRGEPFHEELGSKWYDPMDYWSEQEREKYWSQFRMKENDQAVFSQFVSMVLHRREPYDLDKFHLKCRDAVSCSTDEFVKEWIQYALTHNVHELHFSTRSIDCFPTCIFDCSSLEKLYLEIHPDHHLYRSEGDEVINLPNLKELYLIGVILDANLSRLFLGCPALEDLCLEECPFENFQMSSNMLKHLTIIFSDYEKFDFIEIEDFVLRICAPNLTSLSFIGQPVVFRNIIFESTFSLIQLHLEFDRVRYTDKRQQWLMSSSYGGENPWEQFLVIPSIKDLEISVKPLPPVIAYSVVSPTGHICLMPLHNGGGSSTRLRTINDASSSNISPSPDRDLCDTLRSVFGSSSDSSSSDDEAANESSKSSSPINCKNLSEIKVKYFSEDGSVKKLLDSFFNISMELTNIKIVSSPY</sequence>
<dbReference type="InterPro" id="IPR032675">
    <property type="entry name" value="LRR_dom_sf"/>
</dbReference>
<dbReference type="AlphaFoldDB" id="A0AAD5ZWS5"/>
<dbReference type="Gene3D" id="3.80.10.10">
    <property type="entry name" value="Ribonuclease Inhibitor"/>
    <property type="match status" value="1"/>
</dbReference>
<dbReference type="SUPFAM" id="SSF52058">
    <property type="entry name" value="L domain-like"/>
    <property type="match status" value="1"/>
</dbReference>
<name>A0AAD5ZWS5_9POAL</name>
<keyword evidence="5" id="KW-1185">Reference proteome</keyword>
<evidence type="ECO:0000313" key="4">
    <source>
        <dbReference type="EMBL" id="KAJ3705329.1"/>
    </source>
</evidence>
<dbReference type="Pfam" id="PF00646">
    <property type="entry name" value="F-box"/>
    <property type="match status" value="1"/>
</dbReference>
<feature type="domain" description="F-box" evidence="3">
    <location>
        <begin position="18"/>
        <end position="66"/>
    </location>
</feature>